<evidence type="ECO:0000313" key="2">
    <source>
        <dbReference type="Proteomes" id="UP001341840"/>
    </source>
</evidence>
<evidence type="ECO:0000313" key="1">
    <source>
        <dbReference type="EMBL" id="MED6113939.1"/>
    </source>
</evidence>
<keyword evidence="2" id="KW-1185">Reference proteome</keyword>
<comment type="caution">
    <text evidence="1">The sequence shown here is derived from an EMBL/GenBank/DDBJ whole genome shotgun (WGS) entry which is preliminary data.</text>
</comment>
<accession>A0ABU6QQE7</accession>
<sequence>MYTTLSSCDLVVSMLKLMHVNLCDMYIVSPSLAGFFLFESCLSAWIKDHGAASAKPFHYVYKYSNIPRTVTCFAPDTNIGTF</sequence>
<reference evidence="1 2" key="1">
    <citation type="journal article" date="2023" name="Plants (Basel)">
        <title>Bridging the Gap: Combining Genomics and Transcriptomics Approaches to Understand Stylosanthes scabra, an Orphan Legume from the Brazilian Caatinga.</title>
        <authorList>
            <person name="Ferreira-Neto J.R.C."/>
            <person name="da Silva M.D."/>
            <person name="Binneck E."/>
            <person name="de Melo N.F."/>
            <person name="da Silva R.H."/>
            <person name="de Melo A.L.T.M."/>
            <person name="Pandolfi V."/>
            <person name="Bustamante F.O."/>
            <person name="Brasileiro-Vidal A.C."/>
            <person name="Benko-Iseppon A.M."/>
        </authorList>
    </citation>
    <scope>NUCLEOTIDE SEQUENCE [LARGE SCALE GENOMIC DNA]</scope>
    <source>
        <tissue evidence="1">Leaves</tissue>
    </source>
</reference>
<dbReference type="Proteomes" id="UP001341840">
    <property type="component" value="Unassembled WGS sequence"/>
</dbReference>
<proteinExistence type="predicted"/>
<gene>
    <name evidence="1" type="ORF">PIB30_075456</name>
</gene>
<name>A0ABU6QQE7_9FABA</name>
<organism evidence="1 2">
    <name type="scientific">Stylosanthes scabra</name>
    <dbReference type="NCBI Taxonomy" id="79078"/>
    <lineage>
        <taxon>Eukaryota</taxon>
        <taxon>Viridiplantae</taxon>
        <taxon>Streptophyta</taxon>
        <taxon>Embryophyta</taxon>
        <taxon>Tracheophyta</taxon>
        <taxon>Spermatophyta</taxon>
        <taxon>Magnoliopsida</taxon>
        <taxon>eudicotyledons</taxon>
        <taxon>Gunneridae</taxon>
        <taxon>Pentapetalae</taxon>
        <taxon>rosids</taxon>
        <taxon>fabids</taxon>
        <taxon>Fabales</taxon>
        <taxon>Fabaceae</taxon>
        <taxon>Papilionoideae</taxon>
        <taxon>50 kb inversion clade</taxon>
        <taxon>dalbergioids sensu lato</taxon>
        <taxon>Dalbergieae</taxon>
        <taxon>Pterocarpus clade</taxon>
        <taxon>Stylosanthes</taxon>
    </lineage>
</organism>
<dbReference type="EMBL" id="JASCZI010000962">
    <property type="protein sequence ID" value="MED6113939.1"/>
    <property type="molecule type" value="Genomic_DNA"/>
</dbReference>
<protein>
    <submittedName>
        <fullName evidence="1">Uncharacterized protein</fullName>
    </submittedName>
</protein>